<feature type="coiled-coil region" evidence="1">
    <location>
        <begin position="9"/>
        <end position="63"/>
    </location>
</feature>
<dbReference type="RefSeq" id="WP_211610189.1">
    <property type="nucleotide sequence ID" value="NZ_CAJNBK010000002.1"/>
</dbReference>
<sequence length="125" mass="13750">MSKTTKPIRQEAIDMAADLKSKIEETRASLNNALIKGDRTDKLRSFLRDLEAEQQKLDDATASEQATKQAVQEAAQRAVKEAEHKRIVNAAQTLADARDNRLAVLATRYAIPARPTPGVRSSSHA</sequence>
<dbReference type="EMBL" id="CAJNBK010000002">
    <property type="protein sequence ID" value="CAE6714320.1"/>
    <property type="molecule type" value="Genomic_DNA"/>
</dbReference>
<reference evidence="2 3" key="1">
    <citation type="submission" date="2021-02" db="EMBL/GenBank/DDBJ databases">
        <authorList>
            <person name="Vanwijnsberghe S."/>
        </authorList>
    </citation>
    <scope>NUCLEOTIDE SEQUENCE [LARGE SCALE GENOMIC DNA]</scope>
    <source>
        <strain evidence="2 3">LMG 31837</strain>
    </source>
</reference>
<evidence type="ECO:0000256" key="1">
    <source>
        <dbReference type="SAM" id="Coils"/>
    </source>
</evidence>
<gene>
    <name evidence="2" type="ORF">R69888_01299</name>
</gene>
<evidence type="ECO:0000313" key="3">
    <source>
        <dbReference type="Proteomes" id="UP000672526"/>
    </source>
</evidence>
<dbReference type="Proteomes" id="UP000672526">
    <property type="component" value="Unassembled WGS sequence"/>
</dbReference>
<organism evidence="2 3">
    <name type="scientific">Paraburkholderia haematera</name>
    <dbReference type="NCBI Taxonomy" id="2793077"/>
    <lineage>
        <taxon>Bacteria</taxon>
        <taxon>Pseudomonadati</taxon>
        <taxon>Pseudomonadota</taxon>
        <taxon>Betaproteobacteria</taxon>
        <taxon>Burkholderiales</taxon>
        <taxon>Burkholderiaceae</taxon>
        <taxon>Paraburkholderia</taxon>
    </lineage>
</organism>
<accession>A0ABM8QTD5</accession>
<proteinExistence type="predicted"/>
<protein>
    <submittedName>
        <fullName evidence="2">Uncharacterized protein</fullName>
    </submittedName>
</protein>
<evidence type="ECO:0000313" key="2">
    <source>
        <dbReference type="EMBL" id="CAE6714320.1"/>
    </source>
</evidence>
<name>A0ABM8QTD5_9BURK</name>
<comment type="caution">
    <text evidence="2">The sequence shown here is derived from an EMBL/GenBank/DDBJ whole genome shotgun (WGS) entry which is preliminary data.</text>
</comment>
<keyword evidence="1" id="KW-0175">Coiled coil</keyword>
<keyword evidence="3" id="KW-1185">Reference proteome</keyword>